<evidence type="ECO:0000259" key="1">
    <source>
        <dbReference type="Pfam" id="PF05199"/>
    </source>
</evidence>
<dbReference type="EMBL" id="JAQQWK010000002">
    <property type="protein sequence ID" value="KAK8051870.1"/>
    <property type="molecule type" value="Genomic_DNA"/>
</dbReference>
<dbReference type="Proteomes" id="UP001444661">
    <property type="component" value="Unassembled WGS sequence"/>
</dbReference>
<dbReference type="SUPFAM" id="SSF51905">
    <property type="entry name" value="FAD/NAD(P)-binding domain"/>
    <property type="match status" value="1"/>
</dbReference>
<protein>
    <recommendedName>
        <fullName evidence="1">Glucose-methanol-choline oxidoreductase C-terminal domain-containing protein</fullName>
    </recommendedName>
</protein>
<dbReference type="InterPro" id="IPR036188">
    <property type="entry name" value="FAD/NAD-bd_sf"/>
</dbReference>
<name>A0ABR1TYX0_9PEZI</name>
<dbReference type="InterPro" id="IPR007867">
    <property type="entry name" value="GMC_OxRtase_C"/>
</dbReference>
<keyword evidence="3" id="KW-1185">Reference proteome</keyword>
<dbReference type="Gene3D" id="3.50.50.60">
    <property type="entry name" value="FAD/NAD(P)-binding domain"/>
    <property type="match status" value="1"/>
</dbReference>
<gene>
    <name evidence="2" type="ORF">PG993_003255</name>
</gene>
<proteinExistence type="predicted"/>
<dbReference type="Pfam" id="PF05199">
    <property type="entry name" value="GMC_oxred_C"/>
    <property type="match status" value="1"/>
</dbReference>
<evidence type="ECO:0000313" key="2">
    <source>
        <dbReference type="EMBL" id="KAK8051870.1"/>
    </source>
</evidence>
<accession>A0ABR1TYX0</accession>
<organism evidence="2 3">
    <name type="scientific">Apiospora rasikravindrae</name>
    <dbReference type="NCBI Taxonomy" id="990691"/>
    <lineage>
        <taxon>Eukaryota</taxon>
        <taxon>Fungi</taxon>
        <taxon>Dikarya</taxon>
        <taxon>Ascomycota</taxon>
        <taxon>Pezizomycotina</taxon>
        <taxon>Sordariomycetes</taxon>
        <taxon>Xylariomycetidae</taxon>
        <taxon>Amphisphaeriales</taxon>
        <taxon>Apiosporaceae</taxon>
        <taxon>Apiospora</taxon>
    </lineage>
</organism>
<reference evidence="2 3" key="1">
    <citation type="submission" date="2023-01" db="EMBL/GenBank/DDBJ databases">
        <title>Analysis of 21 Apiospora genomes using comparative genomics revels a genus with tremendous synthesis potential of carbohydrate active enzymes and secondary metabolites.</title>
        <authorList>
            <person name="Sorensen T."/>
        </authorList>
    </citation>
    <scope>NUCLEOTIDE SEQUENCE [LARGE SCALE GENOMIC DNA]</scope>
    <source>
        <strain evidence="2 3">CBS 33761</strain>
    </source>
</reference>
<comment type="caution">
    <text evidence="2">The sequence shown here is derived from an EMBL/GenBank/DDBJ whole genome shotgun (WGS) entry which is preliminary data.</text>
</comment>
<sequence length="181" mass="19604">MDLLRWLNRFRGHDNLLGPAFRQRHAGPLPGHMQYHEGVARHRPALPVAPRSTSTSACWPCRQPLSSSNPERGHKHAGIEFNLNGTTAMMLRSKGGMVDHSLKVYGTQDLMAMDASVMAMIPMAHIQDAAICAAAEKVDLLPSVADSDLETPHTPLNGCCRLMPTGCGHHPNQGLDESGGD</sequence>
<feature type="domain" description="Glucose-methanol-choline oxidoreductase C-terminal" evidence="1">
    <location>
        <begin position="81"/>
        <end position="131"/>
    </location>
</feature>
<evidence type="ECO:0000313" key="3">
    <source>
        <dbReference type="Proteomes" id="UP001444661"/>
    </source>
</evidence>